<feature type="region of interest" description="Disordered" evidence="1">
    <location>
        <begin position="44"/>
        <end position="99"/>
    </location>
</feature>
<feature type="region of interest" description="Disordered" evidence="1">
    <location>
        <begin position="202"/>
        <end position="259"/>
    </location>
</feature>
<keyword evidence="3" id="KW-1185">Reference proteome</keyword>
<feature type="compositionally biased region" description="Acidic residues" evidence="1">
    <location>
        <begin position="202"/>
        <end position="220"/>
    </location>
</feature>
<accession>A0A225VAG4</accession>
<evidence type="ECO:0000256" key="1">
    <source>
        <dbReference type="SAM" id="MobiDB-lite"/>
    </source>
</evidence>
<reference evidence="3" key="1">
    <citation type="submission" date="2017-03" db="EMBL/GenBank/DDBJ databases">
        <title>Phytopthora megakarya and P. palmivora, two closely related causual agents of cacao black pod achieved similar genome size and gene model numbers by different mechanisms.</title>
        <authorList>
            <person name="Ali S."/>
            <person name="Shao J."/>
            <person name="Larry D.J."/>
            <person name="Kronmiller B."/>
            <person name="Shen D."/>
            <person name="Strem M.D."/>
            <person name="Melnick R.L."/>
            <person name="Guiltinan M.J."/>
            <person name="Tyler B.M."/>
            <person name="Meinhardt L.W."/>
            <person name="Bailey B.A."/>
        </authorList>
    </citation>
    <scope>NUCLEOTIDE SEQUENCE [LARGE SCALE GENOMIC DNA]</scope>
    <source>
        <strain evidence="3">zdho120</strain>
    </source>
</reference>
<name>A0A225VAG4_9STRA</name>
<feature type="compositionally biased region" description="Polar residues" evidence="1">
    <location>
        <begin position="250"/>
        <end position="259"/>
    </location>
</feature>
<dbReference type="OrthoDB" id="129895at2759"/>
<comment type="caution">
    <text evidence="2">The sequence shown here is derived from an EMBL/GenBank/DDBJ whole genome shotgun (WGS) entry which is preliminary data.</text>
</comment>
<evidence type="ECO:0000313" key="3">
    <source>
        <dbReference type="Proteomes" id="UP000198211"/>
    </source>
</evidence>
<proteinExistence type="predicted"/>
<feature type="compositionally biased region" description="Acidic residues" evidence="1">
    <location>
        <begin position="62"/>
        <end position="87"/>
    </location>
</feature>
<sequence length="259" mass="28213">MARIRASTYGKNAAVAAVPKDIDFRHLWRQLRTVGWTSRRPSGIQTDWRYVSPDGESGLLGDAEDEETKDGDESVDMGDVSNDETAGEENIRPSQIDTSAQLSQATLNQLFGSESEPEMELSQPAVSRAFDVSPSELEAAESQPDMAVNLQLLSEVSGGESDGAREDAPEVNLVQQAAGRVLRPRIKNYVNYVAENENLDDYETFSSGESEDDGFDEGDDFDVRAGKVDEDEVGEGDAAAMDEAFVESRQIGSSKMSRS</sequence>
<evidence type="ECO:0000313" key="2">
    <source>
        <dbReference type="EMBL" id="OWZ01440.1"/>
    </source>
</evidence>
<dbReference type="AlphaFoldDB" id="A0A225VAG4"/>
<protein>
    <submittedName>
        <fullName evidence="2">Uncharacterized protein</fullName>
    </submittedName>
</protein>
<dbReference type="EMBL" id="NBNE01006845">
    <property type="protein sequence ID" value="OWZ01440.1"/>
    <property type="molecule type" value="Genomic_DNA"/>
</dbReference>
<gene>
    <name evidence="2" type="ORF">PHMEG_00027169</name>
</gene>
<organism evidence="2 3">
    <name type="scientific">Phytophthora megakarya</name>
    <dbReference type="NCBI Taxonomy" id="4795"/>
    <lineage>
        <taxon>Eukaryota</taxon>
        <taxon>Sar</taxon>
        <taxon>Stramenopiles</taxon>
        <taxon>Oomycota</taxon>
        <taxon>Peronosporomycetes</taxon>
        <taxon>Peronosporales</taxon>
        <taxon>Peronosporaceae</taxon>
        <taxon>Phytophthora</taxon>
    </lineage>
</organism>
<dbReference type="Proteomes" id="UP000198211">
    <property type="component" value="Unassembled WGS sequence"/>
</dbReference>